<keyword evidence="3" id="KW-1185">Reference proteome</keyword>
<evidence type="ECO:0000313" key="3">
    <source>
        <dbReference type="Proteomes" id="UP000694865"/>
    </source>
</evidence>
<dbReference type="InterPro" id="IPR009030">
    <property type="entry name" value="Growth_fac_rcpt_cys_sf"/>
</dbReference>
<feature type="transmembrane region" description="Helical" evidence="1">
    <location>
        <begin position="603"/>
        <end position="631"/>
    </location>
</feature>
<organism evidence="3 4">
    <name type="scientific">Saccoglossus kowalevskii</name>
    <name type="common">Acorn worm</name>
    <dbReference type="NCBI Taxonomy" id="10224"/>
    <lineage>
        <taxon>Eukaryota</taxon>
        <taxon>Metazoa</taxon>
        <taxon>Hemichordata</taxon>
        <taxon>Enteropneusta</taxon>
        <taxon>Harrimaniidae</taxon>
        <taxon>Saccoglossus</taxon>
    </lineage>
</organism>
<dbReference type="SUPFAM" id="SSF57184">
    <property type="entry name" value="Growth factor receptor domain"/>
    <property type="match status" value="1"/>
</dbReference>
<accession>A0ABM0LXN1</accession>
<protein>
    <submittedName>
        <fullName evidence="4">Uncharacterized protein LOC102808434</fullName>
    </submittedName>
</protein>
<proteinExistence type="predicted"/>
<dbReference type="SMART" id="SM01411">
    <property type="entry name" value="Ephrin_rec_like"/>
    <property type="match status" value="1"/>
</dbReference>
<keyword evidence="1" id="KW-0812">Transmembrane</keyword>
<evidence type="ECO:0000313" key="4">
    <source>
        <dbReference type="RefSeq" id="XP_006812522.1"/>
    </source>
</evidence>
<evidence type="ECO:0000259" key="2">
    <source>
        <dbReference type="Pfam" id="PF07699"/>
    </source>
</evidence>
<feature type="domain" description="Tyrosine-protein kinase ephrin type A/B receptor-like" evidence="2">
    <location>
        <begin position="531"/>
        <end position="570"/>
    </location>
</feature>
<reference evidence="4" key="1">
    <citation type="submission" date="2025-08" db="UniProtKB">
        <authorList>
            <consortium name="RefSeq"/>
        </authorList>
    </citation>
    <scope>IDENTIFICATION</scope>
    <source>
        <tissue evidence="4">Testes</tissue>
    </source>
</reference>
<dbReference type="InterPro" id="IPR011641">
    <property type="entry name" value="Tyr-kin_ephrin_A/B_rcpt-like"/>
</dbReference>
<gene>
    <name evidence="4" type="primary">LOC102808434</name>
</gene>
<name>A0ABM0LXN1_SACKO</name>
<dbReference type="RefSeq" id="XP_006812522.1">
    <property type="nucleotide sequence ID" value="XM_006812459.1"/>
</dbReference>
<dbReference type="Pfam" id="PF07699">
    <property type="entry name" value="Ephrin_rec_like"/>
    <property type="match status" value="1"/>
</dbReference>
<dbReference type="Proteomes" id="UP000694865">
    <property type="component" value="Unplaced"/>
</dbReference>
<keyword evidence="1" id="KW-0472">Membrane</keyword>
<evidence type="ECO:0000256" key="1">
    <source>
        <dbReference type="SAM" id="Phobius"/>
    </source>
</evidence>
<sequence length="654" mass="72384">MVRPSTPSMHCPYVHHSAGSKARPEAGLWIPEVTVLPRVIVPESRTCTKEKITSLLDFGEALAVVGRNQTTFLTLPIEILRVVIEKAKEKSVVKTCLNMTTNCIYLAENAKSKIYKAVNVLSSTNKNEGDEIEKDNKDHNNITDKKEDAISDGEKIREYEFYNSGDDLFAESTERQWCGSGTDPPGFFFRGRVSANPFGNSMMARLFGVTLAVNINAFLTYDISDEIAALPKHDIIDLIGDILPSIDEMVLLINTFIDIVYENTQSALRELTLELIGIKEDLETIMTGNELFSDLPNIISPVPSRAKKIMYICIDLEQQHADESTRLSSSSVNSLFNYAHQLQSNIERCALLYVENVLKIRKDFTGVGLMFQAKLNIAALDFGSVQIDIVQSNILGECSRFSDMYGLFEDDKSTKGLIKLSHSIKYKRLTLGPNLGGAFALAPNTDEFLFHFFGGVNILRNFDEVNVFITNEIIRFQVDGFIWIVCYASLYAQASVFFLGLNKGGQYEGNLALDTIDCDSGFYQQSIGDLFKCFPCPAGSYQPDIGSATCLPCPDGYTTYEENAVDLGECNLSLLVDGVTTSYTTIDVVDLNESDSAVEAVNVVVIIAVSCSVVMTIVIVAVVLSIVAYCIRKRQKVGIFKPKEIKASHCTTLR</sequence>
<keyword evidence="1" id="KW-1133">Transmembrane helix</keyword>
<dbReference type="GeneID" id="102808434"/>
<dbReference type="Gene3D" id="2.10.50.10">
    <property type="entry name" value="Tumor Necrosis Factor Receptor, subunit A, domain 2"/>
    <property type="match status" value="1"/>
</dbReference>